<organism evidence="1 2">
    <name type="scientific">Panagrolaimus sp. PS1159</name>
    <dbReference type="NCBI Taxonomy" id="55785"/>
    <lineage>
        <taxon>Eukaryota</taxon>
        <taxon>Metazoa</taxon>
        <taxon>Ecdysozoa</taxon>
        <taxon>Nematoda</taxon>
        <taxon>Chromadorea</taxon>
        <taxon>Rhabditida</taxon>
        <taxon>Tylenchina</taxon>
        <taxon>Panagrolaimomorpha</taxon>
        <taxon>Panagrolaimoidea</taxon>
        <taxon>Panagrolaimidae</taxon>
        <taxon>Panagrolaimus</taxon>
    </lineage>
</organism>
<dbReference type="Proteomes" id="UP000887580">
    <property type="component" value="Unplaced"/>
</dbReference>
<accession>A0AC35F7P6</accession>
<sequence>MLSQKSSHYFVVFLNDNFDPIKSPKWPSARNINFSNELTKTIKYFENEVWGIESFAINKETNLIYGSSKDGFILEIRLDNNFKPEIIGSYTYEIRLDNNFKPEIIGRYIYGKEKFLKRRPLGVRFSPKNINELYFVDAYQGIFIFDTINKIFTEIYTNDSMPYFNDFDFLKNGGLVLSQPSIKYNDEYFHRIVLENKPNGRILYFDIKQKEFSILIDELYTPNGIQVSNDGNTVFFAEMMAYQIKKFDASKKPIKMKTIIDRLPGMPDNIRFDIDGQTLIIPLAEERMEFGILNYPFIKHYMLSIYETFLWQQNPNFGIFASVLFLNSSNGEITKAWNDPTGVSVGGITQVLPFNDKVFIFGTDMAPALFLLKL</sequence>
<reference evidence="2" key="1">
    <citation type="submission" date="2022-11" db="UniProtKB">
        <authorList>
            <consortium name="WormBaseParasite"/>
        </authorList>
    </citation>
    <scope>IDENTIFICATION</scope>
</reference>
<evidence type="ECO:0000313" key="2">
    <source>
        <dbReference type="WBParaSite" id="PS1159_v2.g1454.t1"/>
    </source>
</evidence>
<name>A0AC35F7P6_9BILA</name>
<proteinExistence type="predicted"/>
<dbReference type="WBParaSite" id="PS1159_v2.g1454.t1">
    <property type="protein sequence ID" value="PS1159_v2.g1454.t1"/>
    <property type="gene ID" value="PS1159_v2.g1454"/>
</dbReference>
<protein>
    <submittedName>
        <fullName evidence="2">Strictosidine synthase conserved region domain-containing protein</fullName>
    </submittedName>
</protein>
<evidence type="ECO:0000313" key="1">
    <source>
        <dbReference type="Proteomes" id="UP000887580"/>
    </source>
</evidence>